<dbReference type="EMBL" id="QWEG01000001">
    <property type="protein sequence ID" value="RHW43493.1"/>
    <property type="molecule type" value="Genomic_DNA"/>
</dbReference>
<feature type="compositionally biased region" description="Basic and acidic residues" evidence="1">
    <location>
        <begin position="9"/>
        <end position="21"/>
    </location>
</feature>
<evidence type="ECO:0000313" key="2">
    <source>
        <dbReference type="EMBL" id="RHW43493.1"/>
    </source>
</evidence>
<evidence type="ECO:0000313" key="3">
    <source>
        <dbReference type="Proteomes" id="UP000284416"/>
    </source>
</evidence>
<accession>A0A417Z021</accession>
<name>A0A417Z021_9BACI</name>
<sequence length="59" mass="6898">MQNAFTPEDFQRFPYRDDRPTRKLNKPIYPVIKKGLGLYIQNLKDSVKLFANLPGFSLP</sequence>
<comment type="caution">
    <text evidence="2">The sequence shown here is derived from an EMBL/GenBank/DDBJ whole genome shotgun (WGS) entry which is preliminary data.</text>
</comment>
<reference evidence="2 3" key="1">
    <citation type="journal article" date="2017" name="Int. J. Syst. Evol. Microbiol.">
        <title>Bacillus notoginsengisoli sp. nov., a novel bacterium isolated from the rhizosphere of Panax notoginseng.</title>
        <authorList>
            <person name="Zhang M.Y."/>
            <person name="Cheng J."/>
            <person name="Cai Y."/>
            <person name="Zhang T.Y."/>
            <person name="Wu Y.Y."/>
            <person name="Manikprabhu D."/>
            <person name="Li W.J."/>
            <person name="Zhang Y.X."/>
        </authorList>
    </citation>
    <scope>NUCLEOTIDE SEQUENCE [LARGE SCALE GENOMIC DNA]</scope>
    <source>
        <strain evidence="2 3">JCM 30743</strain>
    </source>
</reference>
<proteinExistence type="predicted"/>
<keyword evidence="3" id="KW-1185">Reference proteome</keyword>
<organism evidence="2 3">
    <name type="scientific">Neobacillus notoginsengisoli</name>
    <dbReference type="NCBI Taxonomy" id="1578198"/>
    <lineage>
        <taxon>Bacteria</taxon>
        <taxon>Bacillati</taxon>
        <taxon>Bacillota</taxon>
        <taxon>Bacilli</taxon>
        <taxon>Bacillales</taxon>
        <taxon>Bacillaceae</taxon>
        <taxon>Neobacillus</taxon>
    </lineage>
</organism>
<gene>
    <name evidence="2" type="ORF">D1B31_02210</name>
</gene>
<dbReference type="Proteomes" id="UP000284416">
    <property type="component" value="Unassembled WGS sequence"/>
</dbReference>
<feature type="region of interest" description="Disordered" evidence="1">
    <location>
        <begin position="1"/>
        <end position="21"/>
    </location>
</feature>
<protein>
    <submittedName>
        <fullName evidence="2">Uncharacterized protein</fullName>
    </submittedName>
</protein>
<evidence type="ECO:0000256" key="1">
    <source>
        <dbReference type="SAM" id="MobiDB-lite"/>
    </source>
</evidence>
<dbReference type="AlphaFoldDB" id="A0A417Z021"/>